<name>A0A024GPT6_9STRA</name>
<feature type="chain" id="PRO_5001529612" evidence="2">
    <location>
        <begin position="22"/>
        <end position="321"/>
    </location>
</feature>
<evidence type="ECO:0000256" key="2">
    <source>
        <dbReference type="SAM" id="SignalP"/>
    </source>
</evidence>
<dbReference type="AlphaFoldDB" id="A0A024GPT6"/>
<dbReference type="EMBL" id="CAIX01000254">
    <property type="protein sequence ID" value="CCI48887.1"/>
    <property type="molecule type" value="Genomic_DNA"/>
</dbReference>
<evidence type="ECO:0000313" key="3">
    <source>
        <dbReference type="EMBL" id="CCI48887.1"/>
    </source>
</evidence>
<dbReference type="OrthoDB" id="10606374at2759"/>
<feature type="signal peptide" evidence="2">
    <location>
        <begin position="1"/>
        <end position="21"/>
    </location>
</feature>
<evidence type="ECO:0000313" key="4">
    <source>
        <dbReference type="Proteomes" id="UP000053237"/>
    </source>
</evidence>
<proteinExistence type="predicted"/>
<feature type="compositionally biased region" description="Basic and acidic residues" evidence="1">
    <location>
        <begin position="303"/>
        <end position="321"/>
    </location>
</feature>
<protein>
    <submittedName>
        <fullName evidence="3">Uncharacterized protein</fullName>
    </submittedName>
</protein>
<accession>A0A024GPT6</accession>
<organism evidence="3 4">
    <name type="scientific">Albugo candida</name>
    <dbReference type="NCBI Taxonomy" id="65357"/>
    <lineage>
        <taxon>Eukaryota</taxon>
        <taxon>Sar</taxon>
        <taxon>Stramenopiles</taxon>
        <taxon>Oomycota</taxon>
        <taxon>Peronosporomycetes</taxon>
        <taxon>Albuginales</taxon>
        <taxon>Albuginaceae</taxon>
        <taxon>Albugo</taxon>
    </lineage>
</organism>
<feature type="compositionally biased region" description="Basic and acidic residues" evidence="1">
    <location>
        <begin position="212"/>
        <end position="228"/>
    </location>
</feature>
<comment type="caution">
    <text evidence="3">The sequence shown here is derived from an EMBL/GenBank/DDBJ whole genome shotgun (WGS) entry which is preliminary data.</text>
</comment>
<dbReference type="InParanoid" id="A0A024GPT6"/>
<evidence type="ECO:0000256" key="1">
    <source>
        <dbReference type="SAM" id="MobiDB-lite"/>
    </source>
</evidence>
<feature type="compositionally biased region" description="Basic residues" evidence="1">
    <location>
        <begin position="293"/>
        <end position="302"/>
    </location>
</feature>
<keyword evidence="4" id="KW-1185">Reference proteome</keyword>
<keyword evidence="2" id="KW-0732">Signal</keyword>
<reference evidence="3 4" key="1">
    <citation type="submission" date="2012-05" db="EMBL/GenBank/DDBJ databases">
        <title>Recombination and specialization in a pathogen metapopulation.</title>
        <authorList>
            <person name="Gardiner A."/>
            <person name="Kemen E."/>
            <person name="Schultz-Larsen T."/>
            <person name="MacLean D."/>
            <person name="Van Oosterhout C."/>
            <person name="Jones J.D.G."/>
        </authorList>
    </citation>
    <scope>NUCLEOTIDE SEQUENCE [LARGE SCALE GENOMIC DNA]</scope>
    <source>
        <strain evidence="3 4">Ac Nc2</strain>
    </source>
</reference>
<feature type="region of interest" description="Disordered" evidence="1">
    <location>
        <begin position="210"/>
        <end position="321"/>
    </location>
</feature>
<feature type="compositionally biased region" description="Basic and acidic residues" evidence="1">
    <location>
        <begin position="280"/>
        <end position="292"/>
    </location>
</feature>
<gene>
    <name evidence="3" type="ORF">BN9_100960</name>
</gene>
<sequence length="321" mass="35091">MALKLTFCILLLSDLVSVAQSHGHMVCPDCLRADKKKNNIFAARLDFDKVFPGKKFPRTSSRKTYDMFISVWNPDKLSLKDMVLKFGKPEKGADLNTGYCLKSAPAIKLPNVIYFGKNRMNSKKVEGVRHQGPMEAYCDAIRIMHVDDFRIYNNPGNKGVAKVKLNNTNLCTKAKTFQLYWLSTQAKDEGGGQAYIYYYNVDNVNGGTGYSDEDKKYCPIRDKDDVKTGKGGGGDNENRGGGEKGKGGGGEKGKGGGGEKGKGGGAGKVKSAGGQKGRSHKEDHDDNIESKKKGGKSKKSKKKTENDKSAEKKEKHNSAED</sequence>
<feature type="compositionally biased region" description="Basic and acidic residues" evidence="1">
    <location>
        <begin position="236"/>
        <end position="262"/>
    </location>
</feature>
<dbReference type="Proteomes" id="UP000053237">
    <property type="component" value="Unassembled WGS sequence"/>
</dbReference>